<comment type="cofactor">
    <cofactor evidence="2 9">
        <name>Mg(2+)</name>
        <dbReference type="ChEBI" id="CHEBI:18420"/>
    </cofactor>
</comment>
<dbReference type="Proteomes" id="UP000199412">
    <property type="component" value="Unassembled WGS sequence"/>
</dbReference>
<reference evidence="10 11" key="1">
    <citation type="submission" date="2016-10" db="EMBL/GenBank/DDBJ databases">
        <authorList>
            <person name="de Groot N.N."/>
        </authorList>
    </citation>
    <scope>NUCLEOTIDE SEQUENCE [LARGE SCALE GENOMIC DNA]</scope>
    <source>
        <strain evidence="10 11">ATCC 700224</strain>
    </source>
</reference>
<protein>
    <recommendedName>
        <fullName evidence="4">4-hydroxy-4-methyl-2-oxoglutarate aldolase</fullName>
        <ecNumber evidence="4">4.1.3.17</ecNumber>
    </recommendedName>
</protein>
<keyword evidence="5 9" id="KW-0479">Metal-binding</keyword>
<evidence type="ECO:0000256" key="5">
    <source>
        <dbReference type="ARBA" id="ARBA00022723"/>
    </source>
</evidence>
<dbReference type="PANTHER" id="PTHR33254:SF16">
    <property type="entry name" value="BLR3842 PROTEIN"/>
    <property type="match status" value="1"/>
</dbReference>
<accession>A0A1G7DCC9</accession>
<dbReference type="GO" id="GO:0019336">
    <property type="term" value="P:phenol-containing compound catabolic process"/>
    <property type="evidence" value="ECO:0007669"/>
    <property type="project" value="UniProtKB-ARBA"/>
</dbReference>
<proteinExistence type="inferred from homology"/>
<comment type="similarity">
    <text evidence="8">Belongs to the LigK/PcmE family.</text>
</comment>
<dbReference type="AlphaFoldDB" id="A0A1G7DCC9"/>
<evidence type="ECO:0000256" key="2">
    <source>
        <dbReference type="ARBA" id="ARBA00001946"/>
    </source>
</evidence>
<dbReference type="GO" id="GO:0042537">
    <property type="term" value="P:benzene-containing compound metabolic process"/>
    <property type="evidence" value="ECO:0007669"/>
    <property type="project" value="UniProtKB-ARBA"/>
</dbReference>
<feature type="binding site" evidence="9">
    <location>
        <position position="117"/>
    </location>
    <ligand>
        <name>Mg(2+)</name>
        <dbReference type="ChEBI" id="CHEBI:18420"/>
    </ligand>
</feature>
<dbReference type="InterPro" id="IPR014165">
    <property type="entry name" value="LigK_PcmE"/>
</dbReference>
<evidence type="ECO:0000256" key="4">
    <source>
        <dbReference type="ARBA" id="ARBA00012213"/>
    </source>
</evidence>
<dbReference type="GO" id="GO:0047443">
    <property type="term" value="F:4-hydroxy-4-methyl-2-oxoglutarate aldolase activity"/>
    <property type="evidence" value="ECO:0007669"/>
    <property type="project" value="UniProtKB-EC"/>
</dbReference>
<evidence type="ECO:0000256" key="6">
    <source>
        <dbReference type="ARBA" id="ARBA00022842"/>
    </source>
</evidence>
<comment type="catalytic activity">
    <reaction evidence="1">
        <text>4-hydroxy-4-methyl-2-oxoglutarate = 2 pyruvate</text>
        <dbReference type="Rhea" id="RHEA:22748"/>
        <dbReference type="ChEBI" id="CHEBI:15361"/>
        <dbReference type="ChEBI" id="CHEBI:58276"/>
        <dbReference type="EC" id="4.1.3.17"/>
    </reaction>
</comment>
<evidence type="ECO:0000256" key="3">
    <source>
        <dbReference type="ARBA" id="ARBA00011643"/>
    </source>
</evidence>
<dbReference type="GO" id="GO:0072329">
    <property type="term" value="P:monocarboxylic acid catabolic process"/>
    <property type="evidence" value="ECO:0007669"/>
    <property type="project" value="UniProtKB-ARBA"/>
</dbReference>
<evidence type="ECO:0000256" key="8">
    <source>
        <dbReference type="ARBA" id="ARBA00061585"/>
    </source>
</evidence>
<organism evidence="10 11">
    <name type="scientific">Rhodospira trueperi</name>
    <dbReference type="NCBI Taxonomy" id="69960"/>
    <lineage>
        <taxon>Bacteria</taxon>
        <taxon>Pseudomonadati</taxon>
        <taxon>Pseudomonadota</taxon>
        <taxon>Alphaproteobacteria</taxon>
        <taxon>Rhodospirillales</taxon>
        <taxon>Rhodospirillaceae</taxon>
        <taxon>Rhodospira</taxon>
    </lineage>
</organism>
<gene>
    <name evidence="10" type="ORF">SAMN05421720_107126</name>
</gene>
<dbReference type="PANTHER" id="PTHR33254">
    <property type="entry name" value="4-HYDROXY-4-METHYL-2-OXOGLUTARATE ALDOLASE 3-RELATED"/>
    <property type="match status" value="1"/>
</dbReference>
<comment type="subunit">
    <text evidence="3">Homohexamer.</text>
</comment>
<dbReference type="NCBIfam" id="NF006731">
    <property type="entry name" value="PRK09262.1"/>
    <property type="match status" value="1"/>
</dbReference>
<sequence length="226" mass="23215">MSIVVTDAARPDAEVVAGLAACGVATVDEAQGRVGLMDMALRPVFPGTRIAGPAVTVAAPPGDNWMIHVAIEQIQADDILVVALDTPCAVAYCGELLATSMQARGAAGLIVDGPVRDAAALTAMGFPVWSRGLCARGPVRETLGSVNIPVVCAGAAVRPGDIIVADDDGVCVVPRDLAETVLRAARAREQAEADRRAALAGGELTLDLDGMRPRLAEKGLTYVPTL</sequence>
<dbReference type="EC" id="4.1.3.17" evidence="4"/>
<dbReference type="InterPro" id="IPR005493">
    <property type="entry name" value="RraA/RraA-like"/>
</dbReference>
<keyword evidence="11" id="KW-1185">Reference proteome</keyword>
<dbReference type="OrthoDB" id="9812532at2"/>
<dbReference type="FunFam" id="3.50.30.40:FF:000002">
    <property type="entry name" value="4-carboxy-4-hydroxy-2-oxoadipate aldolase/oxaloacetate decarboxylase"/>
    <property type="match status" value="1"/>
</dbReference>
<evidence type="ECO:0000256" key="9">
    <source>
        <dbReference type="PIRSR" id="PIRSR605493-1"/>
    </source>
</evidence>
<name>A0A1G7DCC9_9PROT</name>
<keyword evidence="6 9" id="KW-0460">Magnesium</keyword>
<dbReference type="CDD" id="cd16841">
    <property type="entry name" value="RraA_family"/>
    <property type="match status" value="1"/>
</dbReference>
<dbReference type="RefSeq" id="WP_092786109.1">
    <property type="nucleotide sequence ID" value="NZ_FNAP01000007.1"/>
</dbReference>
<dbReference type="Pfam" id="PF03737">
    <property type="entry name" value="RraA-like"/>
    <property type="match status" value="1"/>
</dbReference>
<evidence type="ECO:0000256" key="1">
    <source>
        <dbReference type="ARBA" id="ARBA00001342"/>
    </source>
</evidence>
<dbReference type="NCBIfam" id="TIGR02798">
    <property type="entry name" value="ligK_PcmE"/>
    <property type="match status" value="1"/>
</dbReference>
<evidence type="ECO:0000313" key="11">
    <source>
        <dbReference type="Proteomes" id="UP000199412"/>
    </source>
</evidence>
<dbReference type="Gene3D" id="3.50.30.40">
    <property type="entry name" value="Ribonuclease E inhibitor RraA/RraA-like"/>
    <property type="match status" value="1"/>
</dbReference>
<dbReference type="SUPFAM" id="SSF89562">
    <property type="entry name" value="RraA-like"/>
    <property type="match status" value="1"/>
</dbReference>
<evidence type="ECO:0000256" key="7">
    <source>
        <dbReference type="ARBA" id="ARBA00023239"/>
    </source>
</evidence>
<dbReference type="EMBL" id="FNAP01000007">
    <property type="protein sequence ID" value="SDE49264.1"/>
    <property type="molecule type" value="Genomic_DNA"/>
</dbReference>
<dbReference type="GO" id="GO:0046872">
    <property type="term" value="F:metal ion binding"/>
    <property type="evidence" value="ECO:0007669"/>
    <property type="project" value="UniProtKB-KW"/>
</dbReference>
<keyword evidence="7" id="KW-0456">Lyase</keyword>
<evidence type="ECO:0000313" key="10">
    <source>
        <dbReference type="EMBL" id="SDE49264.1"/>
    </source>
</evidence>
<dbReference type="STRING" id="69960.SAMN05421720_107126"/>
<dbReference type="InterPro" id="IPR036704">
    <property type="entry name" value="RraA/RraA-like_sf"/>
</dbReference>
<feature type="binding site" evidence="9">
    <location>
        <position position="116"/>
    </location>
    <ligand>
        <name>substrate</name>
    </ligand>
</feature>
<feature type="binding site" evidence="9">
    <location>
        <begin position="94"/>
        <end position="97"/>
    </location>
    <ligand>
        <name>substrate</name>
    </ligand>
</feature>